<feature type="signal peptide" evidence="8">
    <location>
        <begin position="1"/>
        <end position="19"/>
    </location>
</feature>
<keyword evidence="11" id="KW-1185">Reference proteome</keyword>
<evidence type="ECO:0000259" key="9">
    <source>
        <dbReference type="PROSITE" id="PS51767"/>
    </source>
</evidence>
<keyword evidence="2" id="KW-0645">Protease</keyword>
<keyword evidence="7" id="KW-0472">Membrane</keyword>
<gene>
    <name evidence="10" type="ORF">BWQ96_03110</name>
</gene>
<dbReference type="Pfam" id="PF00026">
    <property type="entry name" value="Asp"/>
    <property type="match status" value="1"/>
</dbReference>
<dbReference type="InterPro" id="IPR034164">
    <property type="entry name" value="Pepsin-like_dom"/>
</dbReference>
<dbReference type="PROSITE" id="PS51767">
    <property type="entry name" value="PEPTIDASE_A1"/>
    <property type="match status" value="1"/>
</dbReference>
<feature type="active site" evidence="5">
    <location>
        <position position="91"/>
    </location>
</feature>
<feature type="chain" id="PRO_5016014535" evidence="8">
    <location>
        <begin position="20"/>
        <end position="575"/>
    </location>
</feature>
<dbReference type="OrthoDB" id="2747330at2759"/>
<reference evidence="10 11" key="1">
    <citation type="journal article" date="2018" name="Mol. Biol. Evol.">
        <title>Analysis of the draft genome of the red seaweed Gracilariopsis chorda provides insights into genome size evolution in Rhodophyta.</title>
        <authorList>
            <person name="Lee J."/>
            <person name="Yang E.C."/>
            <person name="Graf L."/>
            <person name="Yang J.H."/>
            <person name="Qiu H."/>
            <person name="Zel Zion U."/>
            <person name="Chan C.X."/>
            <person name="Stephens T.G."/>
            <person name="Weber A.P.M."/>
            <person name="Boo G.H."/>
            <person name="Boo S.M."/>
            <person name="Kim K.M."/>
            <person name="Shin Y."/>
            <person name="Jung M."/>
            <person name="Lee S.J."/>
            <person name="Yim H.S."/>
            <person name="Lee J.H."/>
            <person name="Bhattacharya D."/>
            <person name="Yoon H.S."/>
        </authorList>
    </citation>
    <scope>NUCLEOTIDE SEQUENCE [LARGE SCALE GENOMIC DNA]</scope>
    <source>
        <strain evidence="10 11">SKKU-2015</strain>
        <tissue evidence="10">Whole body</tissue>
    </source>
</reference>
<dbReference type="GO" id="GO:0006508">
    <property type="term" value="P:proteolysis"/>
    <property type="evidence" value="ECO:0007669"/>
    <property type="project" value="UniProtKB-KW"/>
</dbReference>
<comment type="caution">
    <text evidence="10">The sequence shown here is derived from an EMBL/GenBank/DDBJ whole genome shotgun (WGS) entry which is preliminary data.</text>
</comment>
<evidence type="ECO:0000256" key="2">
    <source>
        <dbReference type="ARBA" id="ARBA00022670"/>
    </source>
</evidence>
<feature type="active site" evidence="5">
    <location>
        <position position="309"/>
    </location>
</feature>
<keyword evidence="7" id="KW-1133">Transmembrane helix</keyword>
<evidence type="ECO:0000313" key="11">
    <source>
        <dbReference type="Proteomes" id="UP000247409"/>
    </source>
</evidence>
<organism evidence="10 11">
    <name type="scientific">Gracilariopsis chorda</name>
    <dbReference type="NCBI Taxonomy" id="448386"/>
    <lineage>
        <taxon>Eukaryota</taxon>
        <taxon>Rhodophyta</taxon>
        <taxon>Florideophyceae</taxon>
        <taxon>Rhodymeniophycidae</taxon>
        <taxon>Gracilariales</taxon>
        <taxon>Gracilariaceae</taxon>
        <taxon>Gracilariopsis</taxon>
    </lineage>
</organism>
<feature type="domain" description="Peptidase A1" evidence="9">
    <location>
        <begin position="75"/>
        <end position="435"/>
    </location>
</feature>
<evidence type="ECO:0000256" key="3">
    <source>
        <dbReference type="ARBA" id="ARBA00022729"/>
    </source>
</evidence>
<dbReference type="EMBL" id="NBIV01000028">
    <property type="protein sequence ID" value="PXF47168.1"/>
    <property type="molecule type" value="Genomic_DNA"/>
</dbReference>
<accession>A0A2V3IYD8</accession>
<protein>
    <submittedName>
        <fullName evidence="10">Cathepsin D</fullName>
    </submittedName>
</protein>
<proteinExistence type="inferred from homology"/>
<keyword evidence="3 8" id="KW-0732">Signal</keyword>
<keyword evidence="4" id="KW-0378">Hydrolase</keyword>
<dbReference type="Proteomes" id="UP000247409">
    <property type="component" value="Unassembled WGS sequence"/>
</dbReference>
<dbReference type="InterPro" id="IPR001461">
    <property type="entry name" value="Aspartic_peptidase_A1"/>
</dbReference>
<evidence type="ECO:0000256" key="6">
    <source>
        <dbReference type="SAM" id="MobiDB-lite"/>
    </source>
</evidence>
<dbReference type="PANTHER" id="PTHR13683">
    <property type="entry name" value="ASPARTYL PROTEASES"/>
    <property type="match status" value="1"/>
</dbReference>
<name>A0A2V3IYD8_9FLOR</name>
<sequence>MRSFIFHLGLVYLLVPLLAVRVSLPLELKPPRKRTSPTSSRGIPGVVRLFEPALPNVSRTVSVDLLGGITSVGEYYTRILIGGQPVRVQIDTGSSTLALPVAGCSRCLPTDQRYNPLLSNSQHRRTVSCVHELCQPDMCASHHCGACSATDACCAEHDHEACAFRLTFGDGSYAKGEIMIDTMTWGNISAPVVFGGILDDSKDFQREMVDGILGMAYKSLACNPTCVEPPFQQMVRAGVISDSFSICVTAQGGRLMLGDFDNSLAKTPLTYVPLALSDPPSYYTVNVSNKLTIGDRDLVIPSFRAGILDSGTTLIVVSENTFVLILDHMLRHYCNVSGLCHDPSWFLPSACVPLPAEELEKMPTFVFHLGSRGEFDMQLRPTDYMLPMTGRPGYRCVGIMAMKEMQGGTDVIFGNTVMQRYVTHYDRKNKRLGFAEAVEGCGETINCSSYTQCRECAGAAPRCAFDYRSHTCHQAQTSLGIVPYPHCTGASCLCRLGPEAPLVFGFLAGLVSAIITGAITLLVIALYSRRGFNNAMHEHPPSYSIGGDVMDEDQDDFDDPQYVQPRKKYMPVPSE</sequence>
<dbReference type="InterPro" id="IPR033121">
    <property type="entry name" value="PEPTIDASE_A1"/>
</dbReference>
<feature type="region of interest" description="Disordered" evidence="6">
    <location>
        <begin position="549"/>
        <end position="575"/>
    </location>
</feature>
<evidence type="ECO:0000313" key="10">
    <source>
        <dbReference type="EMBL" id="PXF47168.1"/>
    </source>
</evidence>
<dbReference type="Gene3D" id="2.40.70.10">
    <property type="entry name" value="Acid Proteases"/>
    <property type="match status" value="2"/>
</dbReference>
<dbReference type="PANTHER" id="PTHR13683:SF375">
    <property type="entry name" value="PEPTIDASE A1 DOMAIN-CONTAINING PROTEIN"/>
    <property type="match status" value="1"/>
</dbReference>
<comment type="similarity">
    <text evidence="1">Belongs to the peptidase A1 family.</text>
</comment>
<evidence type="ECO:0000256" key="5">
    <source>
        <dbReference type="PIRSR" id="PIRSR601461-1"/>
    </source>
</evidence>
<dbReference type="PRINTS" id="PR00792">
    <property type="entry name" value="PEPSIN"/>
</dbReference>
<evidence type="ECO:0000256" key="8">
    <source>
        <dbReference type="SAM" id="SignalP"/>
    </source>
</evidence>
<evidence type="ECO:0000256" key="4">
    <source>
        <dbReference type="ARBA" id="ARBA00022801"/>
    </source>
</evidence>
<feature type="compositionally biased region" description="Acidic residues" evidence="6">
    <location>
        <begin position="549"/>
        <end position="559"/>
    </location>
</feature>
<dbReference type="SUPFAM" id="SSF50630">
    <property type="entry name" value="Acid proteases"/>
    <property type="match status" value="1"/>
</dbReference>
<keyword evidence="7" id="KW-0812">Transmembrane</keyword>
<dbReference type="GO" id="GO:0004190">
    <property type="term" value="F:aspartic-type endopeptidase activity"/>
    <property type="evidence" value="ECO:0007669"/>
    <property type="project" value="InterPro"/>
</dbReference>
<evidence type="ECO:0000256" key="7">
    <source>
        <dbReference type="SAM" id="Phobius"/>
    </source>
</evidence>
<feature type="transmembrane region" description="Helical" evidence="7">
    <location>
        <begin position="502"/>
        <end position="527"/>
    </location>
</feature>
<dbReference type="CDD" id="cd05471">
    <property type="entry name" value="pepsin_like"/>
    <property type="match status" value="1"/>
</dbReference>
<dbReference type="InterPro" id="IPR021109">
    <property type="entry name" value="Peptidase_aspartic_dom_sf"/>
</dbReference>
<dbReference type="AlphaFoldDB" id="A0A2V3IYD8"/>
<dbReference type="STRING" id="448386.A0A2V3IYD8"/>
<evidence type="ECO:0000256" key="1">
    <source>
        <dbReference type="ARBA" id="ARBA00007447"/>
    </source>
</evidence>